<proteinExistence type="predicted"/>
<dbReference type="EMBL" id="KN825441">
    <property type="protein sequence ID" value="KIK90995.1"/>
    <property type="molecule type" value="Genomic_DNA"/>
</dbReference>
<dbReference type="Proteomes" id="UP000054538">
    <property type="component" value="Unassembled WGS sequence"/>
</dbReference>
<reference evidence="4" key="2">
    <citation type="submission" date="2015-01" db="EMBL/GenBank/DDBJ databases">
        <title>Evolutionary Origins and Diversification of the Mycorrhizal Mutualists.</title>
        <authorList>
            <consortium name="DOE Joint Genome Institute"/>
            <consortium name="Mycorrhizal Genomics Consortium"/>
            <person name="Kohler A."/>
            <person name="Kuo A."/>
            <person name="Nagy L.G."/>
            <person name="Floudas D."/>
            <person name="Copeland A."/>
            <person name="Barry K.W."/>
            <person name="Cichocki N."/>
            <person name="Veneault-Fourrey C."/>
            <person name="LaButti K."/>
            <person name="Lindquist E.A."/>
            <person name="Lipzen A."/>
            <person name="Lundell T."/>
            <person name="Morin E."/>
            <person name="Murat C."/>
            <person name="Riley R."/>
            <person name="Ohm R."/>
            <person name="Sun H."/>
            <person name="Tunlid A."/>
            <person name="Henrissat B."/>
            <person name="Grigoriev I.V."/>
            <person name="Hibbett D.S."/>
            <person name="Martin F."/>
        </authorList>
    </citation>
    <scope>NUCLEOTIDE SEQUENCE [LARGE SCALE GENOMIC DNA]</scope>
    <source>
        <strain evidence="4">Ve08.2h10</strain>
    </source>
</reference>
<dbReference type="AlphaFoldDB" id="A0A0D0E2H2"/>
<dbReference type="HOGENOM" id="CLU_031395_1_0_1"/>
<dbReference type="InParanoid" id="A0A0D0E2H2"/>
<organism evidence="3 4">
    <name type="scientific">Paxillus rubicundulus Ve08.2h10</name>
    <dbReference type="NCBI Taxonomy" id="930991"/>
    <lineage>
        <taxon>Eukaryota</taxon>
        <taxon>Fungi</taxon>
        <taxon>Dikarya</taxon>
        <taxon>Basidiomycota</taxon>
        <taxon>Agaricomycotina</taxon>
        <taxon>Agaricomycetes</taxon>
        <taxon>Agaricomycetidae</taxon>
        <taxon>Boletales</taxon>
        <taxon>Paxilineae</taxon>
        <taxon>Paxillaceae</taxon>
        <taxon>Paxillus</taxon>
    </lineage>
</organism>
<gene>
    <name evidence="3" type="ORF">PAXRUDRAFT_831206</name>
</gene>
<evidence type="ECO:0000313" key="3">
    <source>
        <dbReference type="EMBL" id="KIK90995.1"/>
    </source>
</evidence>
<dbReference type="InterPro" id="IPR012337">
    <property type="entry name" value="RNaseH-like_sf"/>
</dbReference>
<dbReference type="GO" id="GO:0003676">
    <property type="term" value="F:nucleic acid binding"/>
    <property type="evidence" value="ECO:0007669"/>
    <property type="project" value="InterPro"/>
</dbReference>
<feature type="domain" description="Gfd2/YDR514C-like C-terminal" evidence="2">
    <location>
        <begin position="157"/>
        <end position="356"/>
    </location>
</feature>
<dbReference type="Gene3D" id="3.30.420.10">
    <property type="entry name" value="Ribonuclease H-like superfamily/Ribonuclease H"/>
    <property type="match status" value="1"/>
</dbReference>
<dbReference type="SUPFAM" id="SSF53098">
    <property type="entry name" value="Ribonuclease H-like"/>
    <property type="match status" value="1"/>
</dbReference>
<dbReference type="PANTHER" id="PTHR28083:SF1">
    <property type="entry name" value="GOOD FOR FULL DBP5 ACTIVITY PROTEIN 2"/>
    <property type="match status" value="1"/>
</dbReference>
<dbReference type="OrthoDB" id="5953249at2759"/>
<dbReference type="GO" id="GO:0005634">
    <property type="term" value="C:nucleus"/>
    <property type="evidence" value="ECO:0007669"/>
    <property type="project" value="TreeGrafter"/>
</dbReference>
<feature type="compositionally biased region" description="Basic and acidic residues" evidence="1">
    <location>
        <begin position="476"/>
        <end position="486"/>
    </location>
</feature>
<dbReference type="Pfam" id="PF21762">
    <property type="entry name" value="DEDDh_C"/>
    <property type="match status" value="1"/>
</dbReference>
<feature type="compositionally biased region" description="Polar residues" evidence="1">
    <location>
        <begin position="382"/>
        <end position="391"/>
    </location>
</feature>
<feature type="region of interest" description="Disordered" evidence="1">
    <location>
        <begin position="363"/>
        <end position="391"/>
    </location>
</feature>
<dbReference type="InterPro" id="IPR040151">
    <property type="entry name" value="Gfd2/YDR514C-like"/>
</dbReference>
<accession>A0A0D0E2H2</accession>
<evidence type="ECO:0000256" key="1">
    <source>
        <dbReference type="SAM" id="MobiDB-lite"/>
    </source>
</evidence>
<reference evidence="3 4" key="1">
    <citation type="submission" date="2014-04" db="EMBL/GenBank/DDBJ databases">
        <authorList>
            <consortium name="DOE Joint Genome Institute"/>
            <person name="Kuo A."/>
            <person name="Kohler A."/>
            <person name="Jargeat P."/>
            <person name="Nagy L.G."/>
            <person name="Floudas D."/>
            <person name="Copeland A."/>
            <person name="Barry K.W."/>
            <person name="Cichocki N."/>
            <person name="Veneault-Fourrey C."/>
            <person name="LaButti K."/>
            <person name="Lindquist E.A."/>
            <person name="Lipzen A."/>
            <person name="Lundell T."/>
            <person name="Morin E."/>
            <person name="Murat C."/>
            <person name="Sun H."/>
            <person name="Tunlid A."/>
            <person name="Henrissat B."/>
            <person name="Grigoriev I.V."/>
            <person name="Hibbett D.S."/>
            <person name="Martin F."/>
            <person name="Nordberg H.P."/>
            <person name="Cantor M.N."/>
            <person name="Hua S.X."/>
        </authorList>
    </citation>
    <scope>NUCLEOTIDE SEQUENCE [LARGE SCALE GENOMIC DNA]</scope>
    <source>
        <strain evidence="3 4">Ve08.2h10</strain>
    </source>
</reference>
<name>A0A0D0E2H2_9AGAM</name>
<protein>
    <recommendedName>
        <fullName evidence="2">Gfd2/YDR514C-like C-terminal domain-containing protein</fullName>
    </recommendedName>
</protein>
<dbReference type="InterPro" id="IPR036397">
    <property type="entry name" value="RNaseH_sf"/>
</dbReference>
<dbReference type="PANTHER" id="PTHR28083">
    <property type="entry name" value="GOOD FOR FULL DBP5 ACTIVITY PROTEIN 2"/>
    <property type="match status" value="1"/>
</dbReference>
<sequence length="540" mass="58897">MSDFHLVDPQGWEYDLQSVYSAYMGYFQLHGVLWYDRTWGQFFETFEQFLGFSWPVITVTDTWTGRAHIATRMTSIGAFLKMIKTRFGETLPHVDNMLVIRPFETSQRHLRTVTDWQTYKKLHSTLPAVALAAFKARVRSGDPKAIRELWAKKDKAFLAIDFEWSERNDNSCLEWGYAAVRCGHLDTAGAWPPVPDVNYRKGHYIISEYVDKVFNKLSPTVPWQYAFGESQVIPKAKLPRIVQSVFSSLVSPDSETIVNNLVLVGHGIQSNLQRLEAMKIKLPNNVLTIDAALLERAMFTSGERGPMQDRKTGKVRSPGSTLSLGGLLHSLGIDPPCAMHNAGNDAFMTLLAFQKMVDPEGTVVPGPRGKGPTKGKMGQVPVTGTGSVSGSMNGHVRAAAAAAARMFLSPSGAGTYPPPASKGGLHAQPSVTSLTRARGGTQNGGVVDEMGGMRRATMFSPLTSPLLLPADKSKDKSWLRNGHRDGSTGGCASPSGFGHIDEVAGYSKQNSMDDEKKEGGGKGGVSGVRRVTMAFRSVTK</sequence>
<evidence type="ECO:0000259" key="2">
    <source>
        <dbReference type="Pfam" id="PF21762"/>
    </source>
</evidence>
<feature type="compositionally biased region" description="Basic and acidic residues" evidence="1">
    <location>
        <begin position="511"/>
        <end position="520"/>
    </location>
</feature>
<evidence type="ECO:0000313" key="4">
    <source>
        <dbReference type="Proteomes" id="UP000054538"/>
    </source>
</evidence>
<dbReference type="STRING" id="930991.A0A0D0E2H2"/>
<keyword evidence="4" id="KW-1185">Reference proteome</keyword>
<feature type="region of interest" description="Disordered" evidence="1">
    <location>
        <begin position="476"/>
        <end position="540"/>
    </location>
</feature>
<dbReference type="InterPro" id="IPR048519">
    <property type="entry name" value="Gfd2/YDR514C-like_C"/>
</dbReference>